<reference evidence="3" key="1">
    <citation type="journal article" date="2020" name="Plant J.">
        <title>Transposons played a major role in the diversification between the closely related almond and peach genomes: results from the almond genome sequence.</title>
        <authorList>
            <person name="Alioto T."/>
            <person name="Alexiou K.G."/>
            <person name="Bardil A."/>
            <person name="Barteri F."/>
            <person name="Castanera R."/>
            <person name="Cruz F."/>
            <person name="Dhingra A."/>
            <person name="Duval H."/>
            <person name="Fernandez I Marti A."/>
            <person name="Frias L."/>
            <person name="Galan B."/>
            <person name="Garcia J.L."/>
            <person name="Howad W."/>
            <person name="Gomez-Garrido J."/>
            <person name="Gut M."/>
            <person name="Julca I."/>
            <person name="Morata J."/>
            <person name="Puigdomenech P."/>
            <person name="Ribeca P."/>
            <person name="Rubio Cabetas M.J."/>
            <person name="Vlasova A."/>
            <person name="Wirthensohn M."/>
            <person name="Garcia-Mas J."/>
            <person name="Gabaldon T."/>
            <person name="Casacuberta J.M."/>
            <person name="Arus P."/>
        </authorList>
    </citation>
    <scope>NUCLEOTIDE SEQUENCE [LARGE SCALE GENOMIC DNA]</scope>
    <source>
        <strain evidence="3">cv. Texas</strain>
    </source>
</reference>
<dbReference type="PROSITE" id="PS51806">
    <property type="entry name" value="DOG1"/>
    <property type="match status" value="1"/>
</dbReference>
<evidence type="ECO:0000313" key="3">
    <source>
        <dbReference type="Proteomes" id="UP000327085"/>
    </source>
</evidence>
<dbReference type="Pfam" id="PF14144">
    <property type="entry name" value="DOG1"/>
    <property type="match status" value="1"/>
</dbReference>
<dbReference type="GO" id="GO:0006351">
    <property type="term" value="P:DNA-templated transcription"/>
    <property type="evidence" value="ECO:0007669"/>
    <property type="project" value="InterPro"/>
</dbReference>
<accession>A0A5E4EXF3</accession>
<protein>
    <submittedName>
        <fullName evidence="2">PREDICTED: LOC110613184 isoform</fullName>
    </submittedName>
</protein>
<dbReference type="OMA" id="LMPKWAP"/>
<sequence length="300" mass="33842">MKGISSQSSINYSNEDDYELQEENEGLLRRDIGEGDYAIDDRAEKFQCMSLHKRDTTKRGEELSFQKNGLWRQEQKGRVARLENWLKVRWELEEIIEEQLNRFHAHYNLDMVPTRLKGVAQILMPSWTPPDELASIAWLGDWRPSAILELVRGLSLSSSSSSSSASSSSSSSNSIGTEQLLSQLIYEIRIEEAILDEEMAEIQSTCILYLPFAPTNIQSGGAPLACVQSEFKKIERVITRAQQLRFKALELVLKKVLSETDAAEFLVAFEGIQDAIHQFATNQRFQKGPVTLPVKALGSS</sequence>
<gene>
    <name evidence="2" type="ORF">ALMOND_2B012547</name>
</gene>
<organism evidence="2 3">
    <name type="scientific">Prunus dulcis</name>
    <name type="common">Almond</name>
    <name type="synonym">Amygdalus dulcis</name>
    <dbReference type="NCBI Taxonomy" id="3755"/>
    <lineage>
        <taxon>Eukaryota</taxon>
        <taxon>Viridiplantae</taxon>
        <taxon>Streptophyta</taxon>
        <taxon>Embryophyta</taxon>
        <taxon>Tracheophyta</taxon>
        <taxon>Spermatophyta</taxon>
        <taxon>Magnoliopsida</taxon>
        <taxon>eudicotyledons</taxon>
        <taxon>Gunneridae</taxon>
        <taxon>Pentapetalae</taxon>
        <taxon>rosids</taxon>
        <taxon>fabids</taxon>
        <taxon>Rosales</taxon>
        <taxon>Rosaceae</taxon>
        <taxon>Amygdaloideae</taxon>
        <taxon>Amygdaleae</taxon>
        <taxon>Prunus</taxon>
    </lineage>
</organism>
<dbReference type="EMBL" id="CABIKO010000039">
    <property type="protein sequence ID" value="VVA19830.1"/>
    <property type="molecule type" value="Genomic_DNA"/>
</dbReference>
<dbReference type="Gramene" id="VVA19830">
    <property type="protein sequence ID" value="VVA19830"/>
    <property type="gene ID" value="Prudul26B012547"/>
</dbReference>
<feature type="domain" description="DOG1" evidence="1">
    <location>
        <begin position="61"/>
        <end position="286"/>
    </location>
</feature>
<proteinExistence type="predicted"/>
<dbReference type="InParanoid" id="A0A5E4EXF3"/>
<dbReference type="PANTHER" id="PTHR47209">
    <property type="entry name" value="OS06G0639500 PROTEIN"/>
    <property type="match status" value="1"/>
</dbReference>
<evidence type="ECO:0000259" key="1">
    <source>
        <dbReference type="PROSITE" id="PS51806"/>
    </source>
</evidence>
<evidence type="ECO:0000313" key="2">
    <source>
        <dbReference type="EMBL" id="VVA19830.1"/>
    </source>
</evidence>
<name>A0A5E4EXF3_PRUDU</name>
<dbReference type="Proteomes" id="UP000327085">
    <property type="component" value="Chromosome 3"/>
</dbReference>
<dbReference type="GO" id="GO:0043565">
    <property type="term" value="F:sequence-specific DNA binding"/>
    <property type="evidence" value="ECO:0007669"/>
    <property type="project" value="InterPro"/>
</dbReference>
<dbReference type="AlphaFoldDB" id="A0A5E4EXF3"/>
<dbReference type="InterPro" id="IPR053293">
    <property type="entry name" value="OCM_Kinase"/>
</dbReference>
<dbReference type="PANTHER" id="PTHR47209:SF4">
    <property type="entry name" value="SEED DORMANCY CONTROL PROTEIN"/>
    <property type="match status" value="1"/>
</dbReference>
<dbReference type="InterPro" id="IPR025422">
    <property type="entry name" value="TGA_domain"/>
</dbReference>